<organism evidence="2 3">
    <name type="scientific">Gigaspora rosea</name>
    <dbReference type="NCBI Taxonomy" id="44941"/>
    <lineage>
        <taxon>Eukaryota</taxon>
        <taxon>Fungi</taxon>
        <taxon>Fungi incertae sedis</taxon>
        <taxon>Mucoromycota</taxon>
        <taxon>Glomeromycotina</taxon>
        <taxon>Glomeromycetes</taxon>
        <taxon>Diversisporales</taxon>
        <taxon>Gigasporaceae</taxon>
        <taxon>Gigaspora</taxon>
    </lineage>
</organism>
<dbReference type="Proteomes" id="UP000266673">
    <property type="component" value="Unassembled WGS sequence"/>
</dbReference>
<feature type="compositionally biased region" description="Basic and acidic residues" evidence="1">
    <location>
        <begin position="531"/>
        <end position="543"/>
    </location>
</feature>
<dbReference type="OrthoDB" id="2448732at2759"/>
<evidence type="ECO:0000256" key="1">
    <source>
        <dbReference type="SAM" id="MobiDB-lite"/>
    </source>
</evidence>
<accession>A0A397UXN2</accession>
<reference evidence="2 3" key="1">
    <citation type="submission" date="2018-06" db="EMBL/GenBank/DDBJ databases">
        <title>Comparative genomics reveals the genomic features of Rhizophagus irregularis, R. cerebriforme, R. diaphanum and Gigaspora rosea, and their symbiotic lifestyle signature.</title>
        <authorList>
            <person name="Morin E."/>
            <person name="San Clemente H."/>
            <person name="Chen E.C.H."/>
            <person name="De La Providencia I."/>
            <person name="Hainaut M."/>
            <person name="Kuo A."/>
            <person name="Kohler A."/>
            <person name="Murat C."/>
            <person name="Tang N."/>
            <person name="Roy S."/>
            <person name="Loubradou J."/>
            <person name="Henrissat B."/>
            <person name="Grigoriev I.V."/>
            <person name="Corradi N."/>
            <person name="Roux C."/>
            <person name="Martin F.M."/>
        </authorList>
    </citation>
    <scope>NUCLEOTIDE SEQUENCE [LARGE SCALE GENOMIC DNA]</scope>
    <source>
        <strain evidence="2 3">DAOM 194757</strain>
    </source>
</reference>
<feature type="region of interest" description="Disordered" evidence="1">
    <location>
        <begin position="524"/>
        <end position="543"/>
    </location>
</feature>
<proteinExistence type="predicted"/>
<feature type="region of interest" description="Disordered" evidence="1">
    <location>
        <begin position="1"/>
        <end position="59"/>
    </location>
</feature>
<keyword evidence="3" id="KW-1185">Reference proteome</keyword>
<sequence length="543" mass="64470">MSSRGQDSEDESHGGSQVTNIHKKRKKLNKSNQIKSNEANESINDNVMFDVPRDDQNSRISLTPSEYEMTSSLQTEVNKQLHVTGEMEIDGQKNKQSEIDETEVEELKNEQMSYSVRNLKDSFDEEEWHYGQILEALKNEELLCKLITHKLYTIPTRHEMPKAIQFKFKHQDKNFFRTFTRNTKIMPAHQIEFKTMNDKAIQNYKGKHSIIVTNREIKDQINNKVRQKLAIQHITNSRFKKNPQEITKVLNYCIGFMKLSEGLQGDIVWKSVNKAIQNTLLPFPEKSEDIPEDVREVFFFEIPIKNRANLRSILAALRKVYTFAQLPDEYFTELEPLPDNPWDIRKEVKDLFPIIDRKDLRKVYGYKQQLAEYYKWEGDLPESYFRLPEKKILLPLTPQELNHKYRAMFPIDLTRSNKSIKEISDMLRETYFFKFIPNDFFIQKPRLSRDVKRINTQSKYNFPIEDKKEAIRFIEEILAGYNFTIPLLSDIMTINPIEKPELPPLYYFHQIPDTWVEIQKKSKPIRRSRRELKGNEDRYARQP</sequence>
<comment type="caution">
    <text evidence="2">The sequence shown here is derived from an EMBL/GenBank/DDBJ whole genome shotgun (WGS) entry which is preliminary data.</text>
</comment>
<protein>
    <submittedName>
        <fullName evidence="2">Uncharacterized protein</fullName>
    </submittedName>
</protein>
<dbReference type="STRING" id="44941.A0A397UXN2"/>
<feature type="compositionally biased region" description="Polar residues" evidence="1">
    <location>
        <begin position="30"/>
        <end position="45"/>
    </location>
</feature>
<evidence type="ECO:0000313" key="2">
    <source>
        <dbReference type="EMBL" id="RIB13489.1"/>
    </source>
</evidence>
<name>A0A397UXN2_9GLOM</name>
<evidence type="ECO:0000313" key="3">
    <source>
        <dbReference type="Proteomes" id="UP000266673"/>
    </source>
</evidence>
<gene>
    <name evidence="2" type="ORF">C2G38_2197707</name>
</gene>
<dbReference type="AlphaFoldDB" id="A0A397UXN2"/>
<dbReference type="EMBL" id="QKWP01000919">
    <property type="protein sequence ID" value="RIB13489.1"/>
    <property type="molecule type" value="Genomic_DNA"/>
</dbReference>